<gene>
    <name evidence="2" type="ORF">Nepgr_020754</name>
</gene>
<keyword evidence="3" id="KW-1185">Reference proteome</keyword>
<proteinExistence type="predicted"/>
<dbReference type="EMBL" id="BSYO01000020">
    <property type="protein sequence ID" value="GMH18913.1"/>
    <property type="molecule type" value="Genomic_DNA"/>
</dbReference>
<comment type="caution">
    <text evidence="2">The sequence shown here is derived from an EMBL/GenBank/DDBJ whole genome shotgun (WGS) entry which is preliminary data.</text>
</comment>
<feature type="compositionally biased region" description="Polar residues" evidence="1">
    <location>
        <begin position="14"/>
        <end position="24"/>
    </location>
</feature>
<feature type="compositionally biased region" description="Basic and acidic residues" evidence="1">
    <location>
        <begin position="40"/>
        <end position="50"/>
    </location>
</feature>
<reference evidence="2" key="1">
    <citation type="submission" date="2023-05" db="EMBL/GenBank/DDBJ databases">
        <title>Nepenthes gracilis genome sequencing.</title>
        <authorList>
            <person name="Fukushima K."/>
        </authorList>
    </citation>
    <scope>NUCLEOTIDE SEQUENCE</scope>
    <source>
        <strain evidence="2">SING2019-196</strain>
    </source>
</reference>
<feature type="region of interest" description="Disordered" evidence="1">
    <location>
        <begin position="1"/>
        <end position="93"/>
    </location>
</feature>
<accession>A0AAD3XVI1</accession>
<name>A0AAD3XVI1_NEPGR</name>
<dbReference type="AlphaFoldDB" id="A0AAD3XVI1"/>
<evidence type="ECO:0000313" key="3">
    <source>
        <dbReference type="Proteomes" id="UP001279734"/>
    </source>
</evidence>
<evidence type="ECO:0000256" key="1">
    <source>
        <dbReference type="SAM" id="MobiDB-lite"/>
    </source>
</evidence>
<evidence type="ECO:0000313" key="2">
    <source>
        <dbReference type="EMBL" id="GMH18913.1"/>
    </source>
</evidence>
<organism evidence="2 3">
    <name type="scientific">Nepenthes gracilis</name>
    <name type="common">Slender pitcher plant</name>
    <dbReference type="NCBI Taxonomy" id="150966"/>
    <lineage>
        <taxon>Eukaryota</taxon>
        <taxon>Viridiplantae</taxon>
        <taxon>Streptophyta</taxon>
        <taxon>Embryophyta</taxon>
        <taxon>Tracheophyta</taxon>
        <taxon>Spermatophyta</taxon>
        <taxon>Magnoliopsida</taxon>
        <taxon>eudicotyledons</taxon>
        <taxon>Gunneridae</taxon>
        <taxon>Pentapetalae</taxon>
        <taxon>Caryophyllales</taxon>
        <taxon>Nepenthaceae</taxon>
        <taxon>Nepenthes</taxon>
    </lineage>
</organism>
<sequence>MEKTVKEGIGKNNGGSDRQPSSISPMLPLTREAYGGGMYGKEEQQSERPPSKPPASETQSADGPVEPASKPKHTPPPSTGDRDVDITGQSYIQ</sequence>
<protein>
    <submittedName>
        <fullName evidence="2">Uncharacterized protein</fullName>
    </submittedName>
</protein>
<dbReference type="Proteomes" id="UP001279734">
    <property type="component" value="Unassembled WGS sequence"/>
</dbReference>